<evidence type="ECO:0000259" key="2">
    <source>
        <dbReference type="Pfam" id="PF07885"/>
    </source>
</evidence>
<sequence>MNVTHRLIAVENQAMTADTQPPDDSFWRDADREESDELKFQLEQRARTGEPMRGFKLSRAELSGIDLVRRNSKTGYQLVESDLYRANLEGAHCFHLDLRGSSLMKANLSKANLHCANLQDCNLLGAVFEQTKIEHIQWGEKLLQEKLAEKAANREQKLDLYQQAEEIYRHLRKVAEQQGLFETAGHFFQKEMLMRRFQLPPFSGARFVSKLVDLFCGYGERPDRVIIFSCLIVLAFSLIYFTLGIREGEQALYAGGGANLWSELQYFLSCLYFSVVTFTTLGYGDIAPVGLTRAFAATEAFVGSFTLALFVVVFVKKMTR</sequence>
<dbReference type="Pfam" id="PF07885">
    <property type="entry name" value="Ion_trans_2"/>
    <property type="match status" value="1"/>
</dbReference>
<organism evidence="3 4">
    <name type="scientific">Hahella chejuensis (strain KCTC 2396)</name>
    <dbReference type="NCBI Taxonomy" id="349521"/>
    <lineage>
        <taxon>Bacteria</taxon>
        <taxon>Pseudomonadati</taxon>
        <taxon>Pseudomonadota</taxon>
        <taxon>Gammaproteobacteria</taxon>
        <taxon>Oceanospirillales</taxon>
        <taxon>Hahellaceae</taxon>
        <taxon>Hahella</taxon>
    </lineage>
</organism>
<dbReference type="PANTHER" id="PTHR14136:SF17">
    <property type="entry name" value="BTB_POZ DOMAIN-CONTAINING PROTEIN KCTD9"/>
    <property type="match status" value="1"/>
</dbReference>
<dbReference type="HOGENOM" id="CLU_054901_0_0_6"/>
<dbReference type="SUPFAM" id="SSF141571">
    <property type="entry name" value="Pentapeptide repeat-like"/>
    <property type="match status" value="1"/>
</dbReference>
<feature type="transmembrane region" description="Helical" evidence="1">
    <location>
        <begin position="295"/>
        <end position="315"/>
    </location>
</feature>
<feature type="transmembrane region" description="Helical" evidence="1">
    <location>
        <begin position="225"/>
        <end position="243"/>
    </location>
</feature>
<dbReference type="EMBL" id="CP000155">
    <property type="protein sequence ID" value="ABC27273.1"/>
    <property type="molecule type" value="Genomic_DNA"/>
</dbReference>
<reference evidence="3 4" key="1">
    <citation type="journal article" date="2005" name="Nucleic Acids Res.">
        <title>Genomic blueprint of Hahella chejuensis, a marine microbe producing an algicidal agent.</title>
        <authorList>
            <person name="Jeong H."/>
            <person name="Yim J.H."/>
            <person name="Lee C."/>
            <person name="Choi S.-H."/>
            <person name="Park Y.K."/>
            <person name="Yoon S.H."/>
            <person name="Hur C.-G."/>
            <person name="Kang H.-Y."/>
            <person name="Kim D."/>
            <person name="Lee H.H."/>
            <person name="Park K.H."/>
            <person name="Park S.-H."/>
            <person name="Park H.-S."/>
            <person name="Lee H.K."/>
            <person name="Oh T.K."/>
            <person name="Kim J.F."/>
        </authorList>
    </citation>
    <scope>NUCLEOTIDE SEQUENCE [LARGE SCALE GENOMIC DNA]</scope>
    <source>
        <strain evidence="3 4">KCTC 2396</strain>
    </source>
</reference>
<name>Q2SQ01_HAHCH</name>
<dbReference type="KEGG" id="hch:HCH_00361"/>
<keyword evidence="1" id="KW-1133">Transmembrane helix</keyword>
<keyword evidence="1" id="KW-0812">Transmembrane</keyword>
<dbReference type="PANTHER" id="PTHR14136">
    <property type="entry name" value="BTB_POZ DOMAIN-CONTAINING PROTEIN KCTD9"/>
    <property type="match status" value="1"/>
</dbReference>
<dbReference type="SUPFAM" id="SSF81324">
    <property type="entry name" value="Voltage-gated potassium channels"/>
    <property type="match status" value="1"/>
</dbReference>
<keyword evidence="1" id="KW-0472">Membrane</keyword>
<dbReference type="InterPro" id="IPR013099">
    <property type="entry name" value="K_chnl_dom"/>
</dbReference>
<dbReference type="Gene3D" id="2.160.20.80">
    <property type="entry name" value="E3 ubiquitin-protein ligase SopA"/>
    <property type="match status" value="1"/>
</dbReference>
<evidence type="ECO:0000313" key="3">
    <source>
        <dbReference type="EMBL" id="ABC27273.1"/>
    </source>
</evidence>
<evidence type="ECO:0000256" key="1">
    <source>
        <dbReference type="SAM" id="Phobius"/>
    </source>
</evidence>
<evidence type="ECO:0000313" key="4">
    <source>
        <dbReference type="Proteomes" id="UP000000238"/>
    </source>
</evidence>
<accession>Q2SQ01</accession>
<gene>
    <name evidence="3" type="ordered locus">HCH_00361</name>
</gene>
<dbReference type="Gene3D" id="1.10.287.70">
    <property type="match status" value="1"/>
</dbReference>
<keyword evidence="4" id="KW-1185">Reference proteome</keyword>
<feature type="domain" description="Potassium channel" evidence="2">
    <location>
        <begin position="230"/>
        <end position="319"/>
    </location>
</feature>
<dbReference type="InterPro" id="IPR051082">
    <property type="entry name" value="Pentapeptide-BTB/POZ_domain"/>
</dbReference>
<dbReference type="InterPro" id="IPR001646">
    <property type="entry name" value="5peptide_repeat"/>
</dbReference>
<dbReference type="Proteomes" id="UP000000238">
    <property type="component" value="Chromosome"/>
</dbReference>
<dbReference type="STRING" id="349521.HCH_00361"/>
<dbReference type="eggNOG" id="COG1357">
    <property type="taxonomic scope" value="Bacteria"/>
</dbReference>
<feature type="transmembrane region" description="Helical" evidence="1">
    <location>
        <begin position="264"/>
        <end position="283"/>
    </location>
</feature>
<dbReference type="AlphaFoldDB" id="Q2SQ01"/>
<protein>
    <submittedName>
        <fullName evidence="3">Uncharacterized low-complexity protein</fullName>
    </submittedName>
</protein>
<dbReference type="Pfam" id="PF00805">
    <property type="entry name" value="Pentapeptide"/>
    <property type="match status" value="1"/>
</dbReference>
<proteinExistence type="predicted"/>